<dbReference type="InterPro" id="IPR000073">
    <property type="entry name" value="AB_hydrolase_1"/>
</dbReference>
<keyword evidence="2 5" id="KW-0732">Signal</keyword>
<evidence type="ECO:0000313" key="8">
    <source>
        <dbReference type="EMBL" id="OXA89999.1"/>
    </source>
</evidence>
<comment type="similarity">
    <text evidence="1">Belongs to the peptidase S33 family.</text>
</comment>
<protein>
    <submittedName>
        <fullName evidence="8">Alpha/beta hydrolase</fullName>
    </submittedName>
</protein>
<dbReference type="PANTHER" id="PTHR43248:SF29">
    <property type="entry name" value="TRIPEPTIDYL AMINOPEPTIDASE"/>
    <property type="match status" value="1"/>
</dbReference>
<feature type="chain" id="PRO_5012940375" evidence="5">
    <location>
        <begin position="25"/>
        <end position="650"/>
    </location>
</feature>
<name>A0A226H6R5_9FLAO</name>
<dbReference type="Pfam" id="PF08386">
    <property type="entry name" value="Abhydrolase_4"/>
    <property type="match status" value="1"/>
</dbReference>
<evidence type="ECO:0000256" key="4">
    <source>
        <dbReference type="SAM" id="Phobius"/>
    </source>
</evidence>
<evidence type="ECO:0000259" key="7">
    <source>
        <dbReference type="Pfam" id="PF08386"/>
    </source>
</evidence>
<evidence type="ECO:0000256" key="2">
    <source>
        <dbReference type="ARBA" id="ARBA00022729"/>
    </source>
</evidence>
<dbReference type="PANTHER" id="PTHR43248">
    <property type="entry name" value="2-SUCCINYL-6-HYDROXY-2,4-CYCLOHEXADIENE-1-CARBOXYLATE SYNTHASE"/>
    <property type="match status" value="1"/>
</dbReference>
<proteinExistence type="inferred from homology"/>
<keyword evidence="4" id="KW-0472">Membrane</keyword>
<evidence type="ECO:0000259" key="6">
    <source>
        <dbReference type="Pfam" id="PF00561"/>
    </source>
</evidence>
<keyword evidence="4" id="KW-1133">Transmembrane helix</keyword>
<dbReference type="InterPro" id="IPR013595">
    <property type="entry name" value="Pept_S33_TAP-like_C"/>
</dbReference>
<sequence>MKYNLKKLTGFFLFLSLFTTCLHAQTANVKLEKTASFFPDEKMINDDNIEWKYLTVPENWDKPQGKTIKLAVAILKSTSKKGSSNPVLFVEGGPGAGEIRGIWTWLQNPIREQSDIVLVDLRGVGFSFPKFCPELGTKFLEILSKNQSKSEDEQQKVLAAMDCKQDLVKRDIDLKAYNSKSIAKDLNALKKALQYENWNVYSVSYGTYTAQVYANDFPQDVKTLILDSSIPDISKSYYNQNTTNYISSLEKVFDACKNDPNCNEQYPNLEKAYYEIIDKLDKKPITVKVDKKIIPTGEFTYNTEDFKVCIQQSLYRKELIQVIPLLITEFNKENKNTLSSLVAAFSGALSLDYGLFYCTICDEALPYNSFEAFNKDAQKNNKLKGGLSFYKSDFLVCDKWNQGITATATTPSDLSNLASLSAPVLVLSGKYDPVTPTENGTKTTDIFKKAYLVSAPVSGHGPSFSIEGFEIVADFLKNPTQKPSTKKLDADQKVSFVTNVKINGGVSNFANSVGELNWLFFAPFIIAMLILIVAIFNFVYTLIRNKKDVKQNKLMKGLIVITSILGLFAIVGFVMALLSTVQDNFYILAFGLSHTFDYLFVIQWIFVALTIFSVLYFALRIKSVSNGGVISTILFSFVLINVYFLYWGFF</sequence>
<dbReference type="OrthoDB" id="4510475at2"/>
<dbReference type="InterPro" id="IPR051601">
    <property type="entry name" value="Serine_prot/Carboxylest_S33"/>
</dbReference>
<comment type="caution">
    <text evidence="8">The sequence shown here is derived from an EMBL/GenBank/DDBJ whole genome shotgun (WGS) entry which is preliminary data.</text>
</comment>
<dbReference type="Pfam" id="PF00561">
    <property type="entry name" value="Abhydrolase_1"/>
    <property type="match status" value="1"/>
</dbReference>
<reference evidence="8 9" key="1">
    <citation type="submission" date="2016-11" db="EMBL/GenBank/DDBJ databases">
        <title>Whole genomes of Flavobacteriaceae.</title>
        <authorList>
            <person name="Stine C."/>
            <person name="Li C."/>
            <person name="Tadesse D."/>
        </authorList>
    </citation>
    <scope>NUCLEOTIDE SEQUENCE [LARGE SCALE GENOMIC DNA]</scope>
    <source>
        <strain evidence="8 9">DSM 18292</strain>
    </source>
</reference>
<gene>
    <name evidence="8" type="ORF">B0A66_13420</name>
</gene>
<dbReference type="InterPro" id="IPR029058">
    <property type="entry name" value="AB_hydrolase_fold"/>
</dbReference>
<feature type="transmembrane region" description="Helical" evidence="4">
    <location>
        <begin position="518"/>
        <end position="543"/>
    </location>
</feature>
<evidence type="ECO:0000313" key="9">
    <source>
        <dbReference type="Proteomes" id="UP000198345"/>
    </source>
</evidence>
<feature type="signal peptide" evidence="5">
    <location>
        <begin position="1"/>
        <end position="24"/>
    </location>
</feature>
<feature type="domain" description="AB hydrolase-1" evidence="6">
    <location>
        <begin position="85"/>
        <end position="229"/>
    </location>
</feature>
<dbReference type="Proteomes" id="UP000198345">
    <property type="component" value="Unassembled WGS sequence"/>
</dbReference>
<evidence type="ECO:0000256" key="5">
    <source>
        <dbReference type="SAM" id="SignalP"/>
    </source>
</evidence>
<evidence type="ECO:0000256" key="1">
    <source>
        <dbReference type="ARBA" id="ARBA00010088"/>
    </source>
</evidence>
<feature type="transmembrane region" description="Helical" evidence="4">
    <location>
        <begin position="555"/>
        <end position="578"/>
    </location>
</feature>
<feature type="transmembrane region" description="Helical" evidence="4">
    <location>
        <begin position="598"/>
        <end position="617"/>
    </location>
</feature>
<feature type="transmembrane region" description="Helical" evidence="4">
    <location>
        <begin position="629"/>
        <end position="649"/>
    </location>
</feature>
<keyword evidence="4" id="KW-0812">Transmembrane</keyword>
<feature type="domain" description="Peptidase S33 tripeptidyl aminopeptidase-like C-terminal" evidence="7">
    <location>
        <begin position="392"/>
        <end position="480"/>
    </location>
</feature>
<evidence type="ECO:0000256" key="3">
    <source>
        <dbReference type="ARBA" id="ARBA00022801"/>
    </source>
</evidence>
<dbReference type="SUPFAM" id="SSF53474">
    <property type="entry name" value="alpha/beta-Hydrolases"/>
    <property type="match status" value="1"/>
</dbReference>
<organism evidence="8 9">
    <name type="scientific">Flavobacterium hercynium</name>
    <dbReference type="NCBI Taxonomy" id="387094"/>
    <lineage>
        <taxon>Bacteria</taxon>
        <taxon>Pseudomonadati</taxon>
        <taxon>Bacteroidota</taxon>
        <taxon>Flavobacteriia</taxon>
        <taxon>Flavobacteriales</taxon>
        <taxon>Flavobacteriaceae</taxon>
        <taxon>Flavobacterium</taxon>
    </lineage>
</organism>
<keyword evidence="9" id="KW-1185">Reference proteome</keyword>
<dbReference type="RefSeq" id="WP_089050353.1">
    <property type="nucleotide sequence ID" value="NZ_FXTV01000004.1"/>
</dbReference>
<dbReference type="EMBL" id="MUGW01000026">
    <property type="protein sequence ID" value="OXA89999.1"/>
    <property type="molecule type" value="Genomic_DNA"/>
</dbReference>
<dbReference type="Gene3D" id="3.40.50.1820">
    <property type="entry name" value="alpha/beta hydrolase"/>
    <property type="match status" value="2"/>
</dbReference>
<accession>A0A226H6R5</accession>
<keyword evidence="3 8" id="KW-0378">Hydrolase</keyword>
<dbReference type="GO" id="GO:0016787">
    <property type="term" value="F:hydrolase activity"/>
    <property type="evidence" value="ECO:0007669"/>
    <property type="project" value="UniProtKB-KW"/>
</dbReference>
<dbReference type="AlphaFoldDB" id="A0A226H6R5"/>